<feature type="transmembrane region" description="Helical" evidence="7">
    <location>
        <begin position="68"/>
        <end position="85"/>
    </location>
</feature>
<protein>
    <submittedName>
        <fullName evidence="8">Undecaprenyl/decaprenyl-phosphate alpha-N-acetylglucosaminyl 1-phosphate transferase</fullName>
    </submittedName>
</protein>
<evidence type="ECO:0000256" key="2">
    <source>
        <dbReference type="ARBA" id="ARBA00022475"/>
    </source>
</evidence>
<evidence type="ECO:0000256" key="4">
    <source>
        <dbReference type="ARBA" id="ARBA00022692"/>
    </source>
</evidence>
<dbReference type="EMBL" id="JAKIJS010000001">
    <property type="protein sequence ID" value="MCF6138770.1"/>
    <property type="molecule type" value="Genomic_DNA"/>
</dbReference>
<feature type="transmembrane region" description="Helical" evidence="7">
    <location>
        <begin position="283"/>
        <end position="301"/>
    </location>
</feature>
<dbReference type="Pfam" id="PF00953">
    <property type="entry name" value="Glycos_transf_4"/>
    <property type="match status" value="1"/>
</dbReference>
<keyword evidence="2" id="KW-1003">Cell membrane</keyword>
<evidence type="ECO:0000313" key="9">
    <source>
        <dbReference type="Proteomes" id="UP001649381"/>
    </source>
</evidence>
<reference evidence="8 9" key="1">
    <citation type="submission" date="2022-01" db="EMBL/GenBank/DDBJ databases">
        <title>Alkalihalobacillus sp. EGI L200015, a novel bacterium isolated from a salt lake sediment.</title>
        <authorList>
            <person name="Gao L."/>
            <person name="Fang B.-Z."/>
            <person name="Li W.-J."/>
        </authorList>
    </citation>
    <scope>NUCLEOTIDE SEQUENCE [LARGE SCALE GENOMIC DNA]</scope>
    <source>
        <strain evidence="8 9">KCTC 12718</strain>
    </source>
</reference>
<sequence length="350" mass="38059">MLYLTLLICFLSSVILTPIIKKFAIRIGATDQPNQRKVHTKVMPRLGGLAIYISSMIGFYILQPDQQYMIPLLAAGTIIVATGFFDDIFEISPKVKLLGQVVAAGIMIHGGVVVHFINLPFDLRLDLGYLSIPITLIWIIGVTNAINLIDGLDGLAAGVSSIVLITISTMAIVNGNAFVMAVGFTVLGSTIGFLVYNFNPAKIFMGDTGSLYLGFIISIISLLGFKNITLFSLLVPVIILGVPISDTLFAIVRRIVKKKPLSAPDKSHLHHCLQRLGFSHKTTVLIIYAMSAIFGLAAVMIESTTLWGSLLIVGILLIFIELVVEVVGLVDSNYRPVLNFFSRVTNARKI</sequence>
<dbReference type="RefSeq" id="WP_236336719.1">
    <property type="nucleotide sequence ID" value="NZ_JAKIJS010000001.1"/>
</dbReference>
<gene>
    <name evidence="8" type="ORF">L2716_13620</name>
</gene>
<feature type="transmembrane region" description="Helical" evidence="7">
    <location>
        <begin position="231"/>
        <end position="252"/>
    </location>
</feature>
<comment type="subcellular location">
    <subcellularLocation>
        <location evidence="1">Cell membrane</location>
        <topology evidence="1">Multi-pass membrane protein</topology>
    </subcellularLocation>
</comment>
<feature type="transmembrane region" description="Helical" evidence="7">
    <location>
        <begin position="178"/>
        <end position="196"/>
    </location>
</feature>
<evidence type="ECO:0000256" key="5">
    <source>
        <dbReference type="ARBA" id="ARBA00022989"/>
    </source>
</evidence>
<organism evidence="8 9">
    <name type="scientific">Pseudalkalibacillus berkeleyi</name>
    <dbReference type="NCBI Taxonomy" id="1069813"/>
    <lineage>
        <taxon>Bacteria</taxon>
        <taxon>Bacillati</taxon>
        <taxon>Bacillota</taxon>
        <taxon>Bacilli</taxon>
        <taxon>Bacillales</taxon>
        <taxon>Fictibacillaceae</taxon>
        <taxon>Pseudalkalibacillus</taxon>
    </lineage>
</organism>
<feature type="transmembrane region" description="Helical" evidence="7">
    <location>
        <begin position="97"/>
        <end position="117"/>
    </location>
</feature>
<dbReference type="PANTHER" id="PTHR22926:SF3">
    <property type="entry name" value="UNDECAPRENYL-PHOSPHATE ALPHA-N-ACETYLGLUCOSAMINYL 1-PHOSPHATE TRANSFERASE"/>
    <property type="match status" value="1"/>
</dbReference>
<feature type="transmembrane region" description="Helical" evidence="7">
    <location>
        <begin position="155"/>
        <end position="172"/>
    </location>
</feature>
<evidence type="ECO:0000256" key="6">
    <source>
        <dbReference type="ARBA" id="ARBA00023136"/>
    </source>
</evidence>
<keyword evidence="5 7" id="KW-1133">Transmembrane helix</keyword>
<comment type="caution">
    <text evidence="8">The sequence shown here is derived from an EMBL/GenBank/DDBJ whole genome shotgun (WGS) entry which is preliminary data.</text>
</comment>
<dbReference type="InterPro" id="IPR000715">
    <property type="entry name" value="Glycosyl_transferase_4"/>
</dbReference>
<dbReference type="Proteomes" id="UP001649381">
    <property type="component" value="Unassembled WGS sequence"/>
</dbReference>
<feature type="transmembrane region" description="Helical" evidence="7">
    <location>
        <begin position="208"/>
        <end position="225"/>
    </location>
</feature>
<keyword evidence="3 8" id="KW-0808">Transferase</keyword>
<evidence type="ECO:0000256" key="7">
    <source>
        <dbReference type="SAM" id="Phobius"/>
    </source>
</evidence>
<evidence type="ECO:0000256" key="1">
    <source>
        <dbReference type="ARBA" id="ARBA00004651"/>
    </source>
</evidence>
<keyword evidence="6 7" id="KW-0472">Membrane</keyword>
<name>A0ABS9H4N0_9BACL</name>
<accession>A0ABS9H4N0</accession>
<feature type="transmembrane region" description="Helical" evidence="7">
    <location>
        <begin position="129"/>
        <end position="148"/>
    </location>
</feature>
<proteinExistence type="predicted"/>
<feature type="transmembrane region" description="Helical" evidence="7">
    <location>
        <begin position="6"/>
        <end position="25"/>
    </location>
</feature>
<evidence type="ECO:0000256" key="3">
    <source>
        <dbReference type="ARBA" id="ARBA00022679"/>
    </source>
</evidence>
<dbReference type="GO" id="GO:0016740">
    <property type="term" value="F:transferase activity"/>
    <property type="evidence" value="ECO:0007669"/>
    <property type="project" value="UniProtKB-KW"/>
</dbReference>
<keyword evidence="4 7" id="KW-0812">Transmembrane</keyword>
<dbReference type="PROSITE" id="PS01348">
    <property type="entry name" value="MRAY_2"/>
    <property type="match status" value="1"/>
</dbReference>
<dbReference type="CDD" id="cd06853">
    <property type="entry name" value="GT_WecA_like"/>
    <property type="match status" value="1"/>
</dbReference>
<dbReference type="PANTHER" id="PTHR22926">
    <property type="entry name" value="PHOSPHO-N-ACETYLMURAMOYL-PENTAPEPTIDE-TRANSFERASE"/>
    <property type="match status" value="1"/>
</dbReference>
<evidence type="ECO:0000313" key="8">
    <source>
        <dbReference type="EMBL" id="MCF6138770.1"/>
    </source>
</evidence>
<feature type="transmembrane region" description="Helical" evidence="7">
    <location>
        <begin position="46"/>
        <end position="62"/>
    </location>
</feature>
<dbReference type="InterPro" id="IPR018480">
    <property type="entry name" value="PNAcMuramoyl-5peptid_Trfase_CS"/>
</dbReference>
<feature type="transmembrane region" description="Helical" evidence="7">
    <location>
        <begin position="307"/>
        <end position="330"/>
    </location>
</feature>
<keyword evidence="9" id="KW-1185">Reference proteome</keyword>